<dbReference type="PANTHER" id="PTHR42852">
    <property type="entry name" value="THIOL:DISULFIDE INTERCHANGE PROTEIN DSBE"/>
    <property type="match status" value="1"/>
</dbReference>
<dbReference type="InterPro" id="IPR050553">
    <property type="entry name" value="Thioredoxin_ResA/DsbE_sf"/>
</dbReference>
<dbReference type="EMBL" id="JAAXOO010000006">
    <property type="protein sequence ID" value="NKY36059.1"/>
    <property type="molecule type" value="Genomic_DNA"/>
</dbReference>
<dbReference type="InterPro" id="IPR000866">
    <property type="entry name" value="AhpC/TSA"/>
</dbReference>
<keyword evidence="2" id="KW-0201">Cytochrome c-type biogenesis</keyword>
<proteinExistence type="predicted"/>
<organism evidence="8 9">
    <name type="scientific">Nocardia speluncae</name>
    <dbReference type="NCBI Taxonomy" id="419477"/>
    <lineage>
        <taxon>Bacteria</taxon>
        <taxon>Bacillati</taxon>
        <taxon>Actinomycetota</taxon>
        <taxon>Actinomycetes</taxon>
        <taxon>Mycobacteriales</taxon>
        <taxon>Nocardiaceae</taxon>
        <taxon>Nocardia</taxon>
    </lineage>
</organism>
<comment type="caution">
    <text evidence="8">The sequence shown here is derived from an EMBL/GenBank/DDBJ whole genome shotgun (WGS) entry which is preliminary data.</text>
</comment>
<evidence type="ECO:0000256" key="5">
    <source>
        <dbReference type="ARBA" id="ARBA00023284"/>
    </source>
</evidence>
<evidence type="ECO:0000313" key="8">
    <source>
        <dbReference type="EMBL" id="NKY36059.1"/>
    </source>
</evidence>
<feature type="region of interest" description="Disordered" evidence="6">
    <location>
        <begin position="1"/>
        <end position="38"/>
    </location>
</feature>
<accession>A0A846XLC7</accession>
<dbReference type="Proteomes" id="UP000565715">
    <property type="component" value="Unassembled WGS sequence"/>
</dbReference>
<dbReference type="PROSITE" id="PS51352">
    <property type="entry name" value="THIOREDOXIN_2"/>
    <property type="match status" value="1"/>
</dbReference>
<gene>
    <name evidence="8" type="ORF">HGA13_23720</name>
</gene>
<dbReference type="GO" id="GO:0017004">
    <property type="term" value="P:cytochrome complex assembly"/>
    <property type="evidence" value="ECO:0007669"/>
    <property type="project" value="UniProtKB-KW"/>
</dbReference>
<keyword evidence="5" id="KW-0676">Redox-active center</keyword>
<dbReference type="PROSITE" id="PS00194">
    <property type="entry name" value="THIOREDOXIN_1"/>
    <property type="match status" value="1"/>
</dbReference>
<sequence>MCPGQGLSVVRRRPDRSGYRRRSGERSGGRASARTGGPVSRPVLWKWALTAVIVALAAAVALWPRGDSDSGGTGAPPEPAREVDPALRHASGAAVCPPGSDSRPAAGPLADIVLTCLADGMPAAPVAVPGAPTVLNLWAYWCEPCRTELPLFQEYADRAGSAVQVLTVHSDPAEAKALSLLAALNQDLRDQQRPELRLPGLQDPDARVRTAANAPNALPITVLIRPDGSIAEYVARPFRDVADIADTVAGALGVTV</sequence>
<dbReference type="PANTHER" id="PTHR42852:SF6">
    <property type="entry name" value="THIOL:DISULFIDE INTERCHANGE PROTEIN DSBE"/>
    <property type="match status" value="1"/>
</dbReference>
<dbReference type="CDD" id="cd02966">
    <property type="entry name" value="TlpA_like_family"/>
    <property type="match status" value="1"/>
</dbReference>
<evidence type="ECO:0000256" key="1">
    <source>
        <dbReference type="ARBA" id="ARBA00004196"/>
    </source>
</evidence>
<dbReference type="AlphaFoldDB" id="A0A846XLC7"/>
<dbReference type="GO" id="GO:0030313">
    <property type="term" value="C:cell envelope"/>
    <property type="evidence" value="ECO:0007669"/>
    <property type="project" value="UniProtKB-SubCell"/>
</dbReference>
<evidence type="ECO:0000259" key="7">
    <source>
        <dbReference type="PROSITE" id="PS51352"/>
    </source>
</evidence>
<dbReference type="SUPFAM" id="SSF52833">
    <property type="entry name" value="Thioredoxin-like"/>
    <property type="match status" value="1"/>
</dbReference>
<feature type="compositionally biased region" description="Basic and acidic residues" evidence="6">
    <location>
        <begin position="15"/>
        <end position="28"/>
    </location>
</feature>
<dbReference type="Pfam" id="PF00578">
    <property type="entry name" value="AhpC-TSA"/>
    <property type="match status" value="1"/>
</dbReference>
<keyword evidence="4" id="KW-1015">Disulfide bond</keyword>
<feature type="domain" description="Thioredoxin" evidence="7">
    <location>
        <begin position="103"/>
        <end position="253"/>
    </location>
</feature>
<name>A0A846XLC7_9NOCA</name>
<evidence type="ECO:0000256" key="4">
    <source>
        <dbReference type="ARBA" id="ARBA00023157"/>
    </source>
</evidence>
<evidence type="ECO:0000313" key="9">
    <source>
        <dbReference type="Proteomes" id="UP000565715"/>
    </source>
</evidence>
<dbReference type="GO" id="GO:0016209">
    <property type="term" value="F:antioxidant activity"/>
    <property type="evidence" value="ECO:0007669"/>
    <property type="project" value="InterPro"/>
</dbReference>
<protein>
    <submittedName>
        <fullName evidence="8">TlpA family protein disulfide reductase</fullName>
    </submittedName>
</protein>
<evidence type="ECO:0000256" key="3">
    <source>
        <dbReference type="ARBA" id="ARBA00022968"/>
    </source>
</evidence>
<keyword evidence="9" id="KW-1185">Reference proteome</keyword>
<comment type="subcellular location">
    <subcellularLocation>
        <location evidence="1">Cell envelope</location>
    </subcellularLocation>
</comment>
<keyword evidence="3" id="KW-0812">Transmembrane</keyword>
<dbReference type="InterPro" id="IPR013766">
    <property type="entry name" value="Thioredoxin_domain"/>
</dbReference>
<dbReference type="InterPro" id="IPR017937">
    <property type="entry name" value="Thioredoxin_CS"/>
</dbReference>
<dbReference type="GO" id="GO:0016491">
    <property type="term" value="F:oxidoreductase activity"/>
    <property type="evidence" value="ECO:0007669"/>
    <property type="project" value="InterPro"/>
</dbReference>
<keyword evidence="3" id="KW-0735">Signal-anchor</keyword>
<reference evidence="8 9" key="1">
    <citation type="submission" date="2020-04" db="EMBL/GenBank/DDBJ databases">
        <title>MicrobeNet Type strains.</title>
        <authorList>
            <person name="Nicholson A.C."/>
        </authorList>
    </citation>
    <scope>NUCLEOTIDE SEQUENCE [LARGE SCALE GENOMIC DNA]</scope>
    <source>
        <strain evidence="8 9">DSM 45078</strain>
    </source>
</reference>
<dbReference type="InterPro" id="IPR036249">
    <property type="entry name" value="Thioredoxin-like_sf"/>
</dbReference>
<evidence type="ECO:0000256" key="6">
    <source>
        <dbReference type="SAM" id="MobiDB-lite"/>
    </source>
</evidence>
<dbReference type="Gene3D" id="3.40.30.10">
    <property type="entry name" value="Glutaredoxin"/>
    <property type="match status" value="1"/>
</dbReference>
<evidence type="ECO:0000256" key="2">
    <source>
        <dbReference type="ARBA" id="ARBA00022748"/>
    </source>
</evidence>
<feature type="region of interest" description="Disordered" evidence="6">
    <location>
        <begin position="66"/>
        <end position="102"/>
    </location>
</feature>